<dbReference type="InterPro" id="IPR050090">
    <property type="entry name" value="Tyrosine_recombinase_XerCD"/>
</dbReference>
<protein>
    <submittedName>
        <fullName evidence="9">Site-specific integrase</fullName>
    </submittedName>
</protein>
<evidence type="ECO:0000259" key="7">
    <source>
        <dbReference type="PROSITE" id="PS51898"/>
    </source>
</evidence>
<dbReference type="PANTHER" id="PTHR30349:SF64">
    <property type="entry name" value="PROPHAGE INTEGRASE INTD-RELATED"/>
    <property type="match status" value="1"/>
</dbReference>
<dbReference type="InterPro" id="IPR013762">
    <property type="entry name" value="Integrase-like_cat_sf"/>
</dbReference>
<dbReference type="InterPro" id="IPR010998">
    <property type="entry name" value="Integrase_recombinase_N"/>
</dbReference>
<dbReference type="InterPro" id="IPR011010">
    <property type="entry name" value="DNA_brk_join_enz"/>
</dbReference>
<dbReference type="PROSITE" id="PS51900">
    <property type="entry name" value="CB"/>
    <property type="match status" value="1"/>
</dbReference>
<proteinExistence type="inferred from homology"/>
<sequence>MAKAPKESRPTAAVVLDTRRQKLDGTYPLRLRVTYQRERKYYSIKLTDLTQTEWDKLSGERLRDDKLREIRDKIKTYESDADSVLKDMDRFTFARFEKLYFDDHTTDASQKAQDVYHAFEEQIKRLSQQGSASTASIYQTTLNSLKAFKPRLRFEEITPTFLEKYDDYLTSRGKSVTTVSIYLRNIRTMVNAAKAKGLIAANEYPFGKNRYEVPAARNVKKALTLAEIEKIYHYQTETGSIADRAKDFWFFSYLCNGINVKDICRLRWKDIDGDRVSFIRAKTARTKRRNQKAVVVILTDVARAILDKWANKQQTPDGYVFPILPADVTPQRERELVQYLTRSINKYVGRIAIELGIDKPVTTYTARHSFSTVLKRSGAPIEFISESLGHHDLRTTENYLDSFEDDVKRQYANNLLNFKS</sequence>
<keyword evidence="3 5" id="KW-0238">DNA-binding</keyword>
<organism evidence="9 10">
    <name type="scientific">Spirosoma aureum</name>
    <dbReference type="NCBI Taxonomy" id="2692134"/>
    <lineage>
        <taxon>Bacteria</taxon>
        <taxon>Pseudomonadati</taxon>
        <taxon>Bacteroidota</taxon>
        <taxon>Cytophagia</taxon>
        <taxon>Cytophagales</taxon>
        <taxon>Cytophagaceae</taxon>
        <taxon>Spirosoma</taxon>
    </lineage>
</organism>
<evidence type="ECO:0000256" key="6">
    <source>
        <dbReference type="SAM" id="Coils"/>
    </source>
</evidence>
<dbReference type="Gene3D" id="1.10.150.130">
    <property type="match status" value="1"/>
</dbReference>
<accession>A0A6G9AID9</accession>
<feature type="domain" description="Core-binding (CB)" evidence="8">
    <location>
        <begin position="117"/>
        <end position="194"/>
    </location>
</feature>
<dbReference type="PANTHER" id="PTHR30349">
    <property type="entry name" value="PHAGE INTEGRASE-RELATED"/>
    <property type="match status" value="1"/>
</dbReference>
<dbReference type="KEGG" id="spib:G8759_06105"/>
<dbReference type="GO" id="GO:0006310">
    <property type="term" value="P:DNA recombination"/>
    <property type="evidence" value="ECO:0007669"/>
    <property type="project" value="UniProtKB-KW"/>
</dbReference>
<dbReference type="Proteomes" id="UP000501802">
    <property type="component" value="Chromosome"/>
</dbReference>
<comment type="similarity">
    <text evidence="1">Belongs to the 'phage' integrase family.</text>
</comment>
<dbReference type="EMBL" id="CP050063">
    <property type="protein sequence ID" value="QIP12231.1"/>
    <property type="molecule type" value="Genomic_DNA"/>
</dbReference>
<feature type="coiled-coil region" evidence="6">
    <location>
        <begin position="67"/>
        <end position="129"/>
    </location>
</feature>
<dbReference type="GO" id="GO:0015074">
    <property type="term" value="P:DNA integration"/>
    <property type="evidence" value="ECO:0007669"/>
    <property type="project" value="UniProtKB-KW"/>
</dbReference>
<evidence type="ECO:0000256" key="4">
    <source>
        <dbReference type="ARBA" id="ARBA00023172"/>
    </source>
</evidence>
<dbReference type="GO" id="GO:0003677">
    <property type="term" value="F:DNA binding"/>
    <property type="evidence" value="ECO:0007669"/>
    <property type="project" value="UniProtKB-UniRule"/>
</dbReference>
<dbReference type="InterPro" id="IPR044068">
    <property type="entry name" value="CB"/>
</dbReference>
<evidence type="ECO:0000256" key="1">
    <source>
        <dbReference type="ARBA" id="ARBA00008857"/>
    </source>
</evidence>
<feature type="domain" description="Tyr recombinase" evidence="7">
    <location>
        <begin position="218"/>
        <end position="412"/>
    </location>
</feature>
<dbReference type="Gene3D" id="1.10.443.10">
    <property type="entry name" value="Intergrase catalytic core"/>
    <property type="match status" value="1"/>
</dbReference>
<dbReference type="PROSITE" id="PS51898">
    <property type="entry name" value="TYR_RECOMBINASE"/>
    <property type="match status" value="1"/>
</dbReference>
<reference evidence="9 10" key="1">
    <citation type="submission" date="2020-03" db="EMBL/GenBank/DDBJ databases">
        <authorList>
            <person name="Kim M.K."/>
        </authorList>
    </citation>
    <scope>NUCLEOTIDE SEQUENCE [LARGE SCALE GENOMIC DNA]</scope>
    <source>
        <strain evidence="9 10">BT328</strain>
    </source>
</reference>
<dbReference type="RefSeq" id="WP_167206163.1">
    <property type="nucleotide sequence ID" value="NZ_CP050063.1"/>
</dbReference>
<keyword evidence="10" id="KW-1185">Reference proteome</keyword>
<keyword evidence="2" id="KW-0229">DNA integration</keyword>
<keyword evidence="4" id="KW-0233">DNA recombination</keyword>
<dbReference type="InterPro" id="IPR035386">
    <property type="entry name" value="Arm-DNA-bind_5"/>
</dbReference>
<dbReference type="SUPFAM" id="SSF56349">
    <property type="entry name" value="DNA breaking-rejoining enzymes"/>
    <property type="match status" value="1"/>
</dbReference>
<evidence type="ECO:0000256" key="2">
    <source>
        <dbReference type="ARBA" id="ARBA00022908"/>
    </source>
</evidence>
<dbReference type="CDD" id="cd01185">
    <property type="entry name" value="INTN1_C_like"/>
    <property type="match status" value="1"/>
</dbReference>
<evidence type="ECO:0000256" key="5">
    <source>
        <dbReference type="PROSITE-ProRule" id="PRU01248"/>
    </source>
</evidence>
<dbReference type="Pfam" id="PF17293">
    <property type="entry name" value="Arm-DNA-bind_5"/>
    <property type="match status" value="1"/>
</dbReference>
<gene>
    <name evidence="9" type="ORF">G8759_06105</name>
</gene>
<name>A0A6G9AID9_9BACT</name>
<dbReference type="AlphaFoldDB" id="A0A6G9AID9"/>
<evidence type="ECO:0000313" key="9">
    <source>
        <dbReference type="EMBL" id="QIP12231.1"/>
    </source>
</evidence>
<dbReference type="InterPro" id="IPR025269">
    <property type="entry name" value="SAM-like_dom"/>
</dbReference>
<dbReference type="Pfam" id="PF13102">
    <property type="entry name" value="Phage_int_SAM_5"/>
    <property type="match status" value="1"/>
</dbReference>
<evidence type="ECO:0000259" key="8">
    <source>
        <dbReference type="PROSITE" id="PS51900"/>
    </source>
</evidence>
<evidence type="ECO:0000256" key="3">
    <source>
        <dbReference type="ARBA" id="ARBA00023125"/>
    </source>
</evidence>
<dbReference type="Pfam" id="PF00589">
    <property type="entry name" value="Phage_integrase"/>
    <property type="match status" value="1"/>
</dbReference>
<keyword evidence="6" id="KW-0175">Coiled coil</keyword>
<dbReference type="InterPro" id="IPR002104">
    <property type="entry name" value="Integrase_catalytic"/>
</dbReference>
<evidence type="ECO:0000313" key="10">
    <source>
        <dbReference type="Proteomes" id="UP000501802"/>
    </source>
</evidence>